<evidence type="ECO:0000313" key="13">
    <source>
        <dbReference type="EMBL" id="CAG6621795.1"/>
    </source>
</evidence>
<dbReference type="EMBL" id="HBUF01217360">
    <property type="protein sequence ID" value="CAG6667785.1"/>
    <property type="molecule type" value="Transcribed_RNA"/>
</dbReference>
<dbReference type="Pfam" id="PF05676">
    <property type="entry name" value="NDUF_B7"/>
    <property type="match status" value="1"/>
</dbReference>
<evidence type="ECO:0000256" key="10">
    <source>
        <dbReference type="ARBA" id="ARBA00023128"/>
    </source>
</evidence>
<comment type="function">
    <text evidence="1">Accessory subunit of the mitochondrial membrane respiratory chain NADH dehydrogenase (Complex I), that is believed not to be involved in catalysis. Complex I functions in the transfer of electrons from NADH to the respiratory chain. The immediate electron acceptor for the enzyme is believed to be ubiquinone.</text>
</comment>
<dbReference type="EMBL" id="HBUF01347326">
    <property type="protein sequence ID" value="CAG6710697.1"/>
    <property type="molecule type" value="Transcribed_RNA"/>
</dbReference>
<keyword evidence="11" id="KW-0472">Membrane</keyword>
<dbReference type="EMBL" id="HBUF01347328">
    <property type="protein sequence ID" value="CAG6710699.1"/>
    <property type="molecule type" value="Transcribed_RNA"/>
</dbReference>
<dbReference type="EMBL" id="HBUF01051024">
    <property type="protein sequence ID" value="CAG6621795.1"/>
    <property type="molecule type" value="Transcribed_RNA"/>
</dbReference>
<evidence type="ECO:0000256" key="11">
    <source>
        <dbReference type="ARBA" id="ARBA00023136"/>
    </source>
</evidence>
<name>A0A8D8M4B1_9HEMI</name>
<keyword evidence="6" id="KW-0813">Transport</keyword>
<evidence type="ECO:0000256" key="5">
    <source>
        <dbReference type="ARBA" id="ARBA00018677"/>
    </source>
</evidence>
<dbReference type="PANTHER" id="PTHR20900">
    <property type="entry name" value="NADH:UBIQUINONE OXIDOREDUCTASE B18-LIKE SUBUNIT"/>
    <property type="match status" value="1"/>
</dbReference>
<evidence type="ECO:0000256" key="9">
    <source>
        <dbReference type="ARBA" id="ARBA00022982"/>
    </source>
</evidence>
<dbReference type="EMBL" id="HBUF01562640">
    <property type="protein sequence ID" value="CAG6763115.1"/>
    <property type="molecule type" value="Transcribed_RNA"/>
</dbReference>
<comment type="similarity">
    <text evidence="4">Belongs to the complex I NDUFB7 subunit family.</text>
</comment>
<dbReference type="PROSITE" id="PS51808">
    <property type="entry name" value="CHCH"/>
    <property type="match status" value="1"/>
</dbReference>
<dbReference type="InterPro" id="IPR008698">
    <property type="entry name" value="NDUB7"/>
</dbReference>
<dbReference type="EMBL" id="HBUF01562621">
    <property type="protein sequence ID" value="CAG6763067.1"/>
    <property type="molecule type" value="Transcribed_RNA"/>
</dbReference>
<keyword evidence="9" id="KW-0249">Electron transport</keyword>
<dbReference type="EMBL" id="HBUF01562631">
    <property type="protein sequence ID" value="CAG6763090.1"/>
    <property type="molecule type" value="Transcribed_RNA"/>
</dbReference>
<evidence type="ECO:0000256" key="12">
    <source>
        <dbReference type="ARBA" id="ARBA00023157"/>
    </source>
</evidence>
<dbReference type="EMBL" id="HBUF01562619">
    <property type="protein sequence ID" value="CAG6763060.1"/>
    <property type="molecule type" value="Transcribed_RNA"/>
</dbReference>
<keyword evidence="13" id="KW-0830">Ubiquinone</keyword>
<evidence type="ECO:0000256" key="2">
    <source>
        <dbReference type="ARBA" id="ARBA00004569"/>
    </source>
</evidence>
<dbReference type="AlphaFoldDB" id="A0A8D8M4B1"/>
<dbReference type="EMBL" id="HBUF01562633">
    <property type="protein sequence ID" value="CAG6763097.1"/>
    <property type="molecule type" value="Transcribed_RNA"/>
</dbReference>
<comment type="subcellular location">
    <subcellularLocation>
        <location evidence="3">Mitochondrion inner membrane</location>
        <topology evidence="3">Peripheral membrane protein</topology>
    </subcellularLocation>
    <subcellularLocation>
        <location evidence="2">Mitochondrion intermembrane space</location>
    </subcellularLocation>
</comment>
<keyword evidence="7" id="KW-0679">Respiratory chain</keyword>
<evidence type="ECO:0000256" key="7">
    <source>
        <dbReference type="ARBA" id="ARBA00022660"/>
    </source>
</evidence>
<accession>A0A8D8M4B1</accession>
<keyword evidence="10" id="KW-0496">Mitochondrion</keyword>
<dbReference type="GO" id="GO:0005758">
    <property type="term" value="C:mitochondrial intermembrane space"/>
    <property type="evidence" value="ECO:0007669"/>
    <property type="project" value="UniProtKB-SubCell"/>
</dbReference>
<protein>
    <recommendedName>
        <fullName evidence="5">NADH dehydrogenase [ubiquinone] 1 beta subcomplex subunit 7</fullName>
    </recommendedName>
</protein>
<proteinExistence type="inferred from homology"/>
<evidence type="ECO:0000256" key="4">
    <source>
        <dbReference type="ARBA" id="ARBA00008006"/>
    </source>
</evidence>
<dbReference type="EMBL" id="HBUF01051026">
    <property type="protein sequence ID" value="CAG6621799.1"/>
    <property type="molecule type" value="Transcribed_RNA"/>
</dbReference>
<organism evidence="13">
    <name type="scientific">Cacopsylla melanoneura</name>
    <dbReference type="NCBI Taxonomy" id="428564"/>
    <lineage>
        <taxon>Eukaryota</taxon>
        <taxon>Metazoa</taxon>
        <taxon>Ecdysozoa</taxon>
        <taxon>Arthropoda</taxon>
        <taxon>Hexapoda</taxon>
        <taxon>Insecta</taxon>
        <taxon>Pterygota</taxon>
        <taxon>Neoptera</taxon>
        <taxon>Paraneoptera</taxon>
        <taxon>Hemiptera</taxon>
        <taxon>Sternorrhyncha</taxon>
        <taxon>Psylloidea</taxon>
        <taxon>Psyllidae</taxon>
        <taxon>Psyllinae</taxon>
        <taxon>Cacopsylla</taxon>
    </lineage>
</organism>
<dbReference type="PANTHER" id="PTHR20900:SF0">
    <property type="entry name" value="NADH DEHYDROGENASE [UBIQUINONE] 1 BETA SUBCOMPLEX SUBUNIT 7"/>
    <property type="match status" value="1"/>
</dbReference>
<dbReference type="EMBL" id="HBUF01347327">
    <property type="protein sequence ID" value="CAG6710698.1"/>
    <property type="molecule type" value="Transcribed_RNA"/>
</dbReference>
<keyword evidence="12" id="KW-1015">Disulfide bond</keyword>
<evidence type="ECO:0000256" key="6">
    <source>
        <dbReference type="ARBA" id="ARBA00022448"/>
    </source>
</evidence>
<evidence type="ECO:0000256" key="1">
    <source>
        <dbReference type="ARBA" id="ARBA00003195"/>
    </source>
</evidence>
<sequence>MGGVVSHQYNLYFNQDVTPFPLDGIKHDPLFGFEDRPVKVMKATEEEMASCKLPQYKRDYCAHKLINYKKCYADNIPWVQNCEHEVHEYNDCLYAELVDTYKDYERERRLLVRAQRIAAKKAKENIEE</sequence>
<reference evidence="13" key="1">
    <citation type="submission" date="2021-05" db="EMBL/GenBank/DDBJ databases">
        <authorList>
            <person name="Alioto T."/>
            <person name="Alioto T."/>
            <person name="Gomez Garrido J."/>
        </authorList>
    </citation>
    <scope>NUCLEOTIDE SEQUENCE</scope>
</reference>
<dbReference type="EMBL" id="HBUF01051025">
    <property type="protein sequence ID" value="CAG6621797.1"/>
    <property type="molecule type" value="Transcribed_RNA"/>
</dbReference>
<dbReference type="GO" id="GO:0005743">
    <property type="term" value="C:mitochondrial inner membrane"/>
    <property type="evidence" value="ECO:0007669"/>
    <property type="project" value="UniProtKB-SubCell"/>
</dbReference>
<keyword evidence="8" id="KW-0999">Mitochondrion inner membrane</keyword>
<evidence type="ECO:0000256" key="3">
    <source>
        <dbReference type="ARBA" id="ARBA00004637"/>
    </source>
</evidence>
<evidence type="ECO:0000256" key="8">
    <source>
        <dbReference type="ARBA" id="ARBA00022792"/>
    </source>
</evidence>